<dbReference type="SUPFAM" id="SSF52833">
    <property type="entry name" value="Thioredoxin-like"/>
    <property type="match status" value="1"/>
</dbReference>
<keyword evidence="1" id="KW-0812">Transmembrane</keyword>
<evidence type="ECO:0000313" key="4">
    <source>
        <dbReference type="Proteomes" id="UP000230595"/>
    </source>
</evidence>
<dbReference type="Proteomes" id="UP000230595">
    <property type="component" value="Unassembled WGS sequence"/>
</dbReference>
<feature type="transmembrane region" description="Helical" evidence="1">
    <location>
        <begin position="14"/>
        <end position="34"/>
    </location>
</feature>
<name>A0A2M7CQP6_9BACT</name>
<evidence type="ECO:0000256" key="1">
    <source>
        <dbReference type="SAM" id="Phobius"/>
    </source>
</evidence>
<evidence type="ECO:0000259" key="2">
    <source>
        <dbReference type="Pfam" id="PF13462"/>
    </source>
</evidence>
<dbReference type="InterPro" id="IPR012336">
    <property type="entry name" value="Thioredoxin-like_fold"/>
</dbReference>
<proteinExistence type="predicted"/>
<keyword evidence="1" id="KW-1133">Transmembrane helix</keyword>
<comment type="caution">
    <text evidence="3">The sequence shown here is derived from an EMBL/GenBank/DDBJ whole genome shotgun (WGS) entry which is preliminary data.</text>
</comment>
<keyword evidence="1" id="KW-0472">Membrane</keyword>
<feature type="non-terminal residue" evidence="3">
    <location>
        <position position="114"/>
    </location>
</feature>
<dbReference type="AlphaFoldDB" id="A0A2M7CQP6"/>
<organism evidence="3 4">
    <name type="scientific">Candidatus Wolfebacteria bacterium CG02_land_8_20_14_3_00_37_12</name>
    <dbReference type="NCBI Taxonomy" id="1975066"/>
    <lineage>
        <taxon>Bacteria</taxon>
        <taxon>Candidatus Wolfeibacteriota</taxon>
    </lineage>
</organism>
<evidence type="ECO:0000313" key="3">
    <source>
        <dbReference type="EMBL" id="PIV31988.1"/>
    </source>
</evidence>
<dbReference type="EMBL" id="PEUH01000005">
    <property type="protein sequence ID" value="PIV31988.1"/>
    <property type="molecule type" value="Genomic_DNA"/>
</dbReference>
<dbReference type="InterPro" id="IPR036249">
    <property type="entry name" value="Thioredoxin-like_sf"/>
</dbReference>
<feature type="domain" description="Thioredoxin-like fold" evidence="2">
    <location>
        <begin position="65"/>
        <end position="114"/>
    </location>
</feature>
<dbReference type="Gene3D" id="3.40.30.10">
    <property type="entry name" value="Glutaredoxin"/>
    <property type="match status" value="1"/>
</dbReference>
<gene>
    <name evidence="3" type="ORF">COS33_00295</name>
</gene>
<sequence>MENENLKTENNKDYLLPASIVIAALLIAGAWIYTAGLKNIEPKKSSQELGKIAPNIENVKLVSADDHIFGNPNAEIKIIEFSDMECPFCKRFHATMKQVINEYGDKVAWIYRHF</sequence>
<reference evidence="4" key="1">
    <citation type="submission" date="2017-09" db="EMBL/GenBank/DDBJ databases">
        <title>Depth-based differentiation of microbial function through sediment-hosted aquifers and enrichment of novel symbionts in the deep terrestrial subsurface.</title>
        <authorList>
            <person name="Probst A.J."/>
            <person name="Ladd B."/>
            <person name="Jarett J.K."/>
            <person name="Geller-Mcgrath D.E."/>
            <person name="Sieber C.M.K."/>
            <person name="Emerson J.B."/>
            <person name="Anantharaman K."/>
            <person name="Thomas B.C."/>
            <person name="Malmstrom R."/>
            <person name="Stieglmeier M."/>
            <person name="Klingl A."/>
            <person name="Woyke T."/>
            <person name="Ryan C.M."/>
            <person name="Banfield J.F."/>
        </authorList>
    </citation>
    <scope>NUCLEOTIDE SEQUENCE [LARGE SCALE GENOMIC DNA]</scope>
</reference>
<dbReference type="Pfam" id="PF13462">
    <property type="entry name" value="Thioredoxin_4"/>
    <property type="match status" value="1"/>
</dbReference>
<protein>
    <recommendedName>
        <fullName evidence="2">Thioredoxin-like fold domain-containing protein</fullName>
    </recommendedName>
</protein>
<accession>A0A2M7CQP6</accession>